<dbReference type="EMBL" id="LMZQ01000002">
    <property type="protein sequence ID" value="KRT17699.1"/>
    <property type="molecule type" value="Genomic_DNA"/>
</dbReference>
<accession>A0A0T5VUY9</accession>
<gene>
    <name evidence="1" type="ORF">ASU31_03930</name>
</gene>
<keyword evidence="2" id="KW-1185">Reference proteome</keyword>
<comment type="caution">
    <text evidence="1">The sequence shown here is derived from an EMBL/GenBank/DDBJ whole genome shotgun (WGS) entry which is preliminary data.</text>
</comment>
<dbReference type="Proteomes" id="UP000051950">
    <property type="component" value="Unassembled WGS sequence"/>
</dbReference>
<protein>
    <submittedName>
        <fullName evidence="1">Uncharacterized protein</fullName>
    </submittedName>
</protein>
<dbReference type="AlphaFoldDB" id="A0A0T5VUY9"/>
<evidence type="ECO:0000313" key="2">
    <source>
        <dbReference type="Proteomes" id="UP000051950"/>
    </source>
</evidence>
<sequence length="115" mass="12855">METPHSSKDSCNLNPTLAGCHNFFNWGRSEGGATVPYRHRSLHFQKHPDLFYKRELLIFWSAGAVQETPFVPLLRLYALAVVPPGLQGTASPRARWVRTVVWKPLIVAGIAAAYP</sequence>
<evidence type="ECO:0000313" key="1">
    <source>
        <dbReference type="EMBL" id="KRT17699.1"/>
    </source>
</evidence>
<proteinExistence type="predicted"/>
<organism evidence="1 2">
    <name type="scientific">Pedobacter ginsenosidimutans</name>
    <dbReference type="NCBI Taxonomy" id="687842"/>
    <lineage>
        <taxon>Bacteria</taxon>
        <taxon>Pseudomonadati</taxon>
        <taxon>Bacteroidota</taxon>
        <taxon>Sphingobacteriia</taxon>
        <taxon>Sphingobacteriales</taxon>
        <taxon>Sphingobacteriaceae</taxon>
        <taxon>Pedobacter</taxon>
    </lineage>
</organism>
<reference evidence="1 2" key="1">
    <citation type="submission" date="2015-11" db="EMBL/GenBank/DDBJ databases">
        <title>Sequence of Pedobacter ginsenosidimutans.</title>
        <authorList>
            <person name="Carson E."/>
            <person name="Keyser V."/>
            <person name="Newman J."/>
            <person name="Miller J."/>
        </authorList>
    </citation>
    <scope>NUCLEOTIDE SEQUENCE [LARGE SCALE GENOMIC DNA]</scope>
    <source>
        <strain evidence="1 2">KACC 14530</strain>
    </source>
</reference>
<name>A0A0T5VUY9_9SPHI</name>